<protein>
    <submittedName>
        <fullName evidence="2">Uncharacterized protein</fullName>
    </submittedName>
</protein>
<keyword evidence="3" id="KW-1185">Reference proteome</keyword>
<proteinExistence type="predicted"/>
<gene>
    <name evidence="2" type="ORF">B5M09_013914</name>
</gene>
<accession>A0A425CQL1</accession>
<dbReference type="AlphaFoldDB" id="A0A425CQL1"/>
<name>A0A425CQL1_APHAT</name>
<comment type="caution">
    <text evidence="2">The sequence shown here is derived from an EMBL/GenBank/DDBJ whole genome shotgun (WGS) entry which is preliminary data.</text>
</comment>
<dbReference type="Proteomes" id="UP000284702">
    <property type="component" value="Unassembled WGS sequence"/>
</dbReference>
<feature type="region of interest" description="Disordered" evidence="1">
    <location>
        <begin position="26"/>
        <end position="45"/>
    </location>
</feature>
<reference evidence="2" key="1">
    <citation type="submission" date="2018-07" db="EMBL/GenBank/DDBJ databases">
        <title>Annotation of Aphanomyces astaci genome assembly.</title>
        <authorList>
            <person name="Studholme D.J."/>
        </authorList>
    </citation>
    <scope>NUCLEOTIDE SEQUENCE [LARGE SCALE GENOMIC DNA]</scope>
    <source>
        <strain evidence="2">Pc</strain>
    </source>
</reference>
<organism evidence="2 3">
    <name type="scientific">Aphanomyces astaci</name>
    <name type="common">Crayfish plague agent</name>
    <dbReference type="NCBI Taxonomy" id="112090"/>
    <lineage>
        <taxon>Eukaryota</taxon>
        <taxon>Sar</taxon>
        <taxon>Stramenopiles</taxon>
        <taxon>Oomycota</taxon>
        <taxon>Saprolegniomycetes</taxon>
        <taxon>Saprolegniales</taxon>
        <taxon>Verrucalvaceae</taxon>
        <taxon>Aphanomyces</taxon>
    </lineage>
</organism>
<evidence type="ECO:0000256" key="1">
    <source>
        <dbReference type="SAM" id="MobiDB-lite"/>
    </source>
</evidence>
<evidence type="ECO:0000313" key="2">
    <source>
        <dbReference type="EMBL" id="RQM19335.1"/>
    </source>
</evidence>
<evidence type="ECO:0000313" key="3">
    <source>
        <dbReference type="Proteomes" id="UP000284702"/>
    </source>
</evidence>
<sequence>MTAESIILGRKTHRIRNIRMENRRCNHAPGTADAKSSHCVDRSNPASTNKKVIEYLRWSVVIGSDSVGPGSVTHKMPMKDM</sequence>
<dbReference type="EMBL" id="MZMZ02004405">
    <property type="protein sequence ID" value="RQM19335.1"/>
    <property type="molecule type" value="Genomic_DNA"/>
</dbReference>